<keyword evidence="3 11" id="KW-0285">Flavoprotein</keyword>
<evidence type="ECO:0000256" key="9">
    <source>
        <dbReference type="ARBA" id="ARBA00023128"/>
    </source>
</evidence>
<dbReference type="SUPFAM" id="SSF51905">
    <property type="entry name" value="FAD/NAD(P)-binding domain"/>
    <property type="match status" value="1"/>
</dbReference>
<accession>A0A3P8AHG7</accession>
<name>A0A3P8AHG7_HELPZ</name>
<evidence type="ECO:0000256" key="4">
    <source>
        <dbReference type="ARBA" id="ARBA00022688"/>
    </source>
</evidence>
<dbReference type="GO" id="GO:0106364">
    <property type="term" value="F:4-hydroxy-3-all-trans-polyprenylbenzoate oxygenase activity"/>
    <property type="evidence" value="ECO:0007669"/>
    <property type="project" value="UniProtKB-EC"/>
</dbReference>
<keyword evidence="14" id="KW-1185">Reference proteome</keyword>
<sequence>MLLGCRLCHIGAIRHASTSQFYDAVIVGGGMVGNAMACALGQNPHLSSKRILLLEAGATSSLPKSPPEHYSNRVSAVGPAAVHLFNKLGVWNRLRAYRVKKVNRLHVLDNCSRAELEFDQPERHKEIAYIIENNAIVGALYDRITETCKSVEIRTGASVKNCTLPSSLLGVASLELENGEKIDTSLVIGADGARSKIREAMGVDYTSFNYDQCGVVATLVVETPGKNDIAWQRFCRQGPIAYLPLTKNLTSLVWTTSTEEAYRLLALSKEEFVDELNRTMRILLQFTDEDQNDCVNKALFLLSKMPLISKERSPSVLPPHVVDLQGDTRAAFPLGFGHSHTYVKPRCVLIGDAAHRIHPLAGQGVNLGWNDVMILDRVITRTSEEAADIGALTYLKDFDSEAQRHNLPVMVSCDWLNRLYRTNAAPVVMLRSLGLAAFNRLTPIKDFLVSRLSTPQ</sequence>
<evidence type="ECO:0000256" key="10">
    <source>
        <dbReference type="ARBA" id="ARBA00023136"/>
    </source>
</evidence>
<dbReference type="EC" id="1.14.15.45" evidence="11"/>
<organism evidence="13">
    <name type="scientific">Heligmosomoides polygyrus</name>
    <name type="common">Parasitic roundworm</name>
    <dbReference type="NCBI Taxonomy" id="6339"/>
    <lineage>
        <taxon>Eukaryota</taxon>
        <taxon>Metazoa</taxon>
        <taxon>Ecdysozoa</taxon>
        <taxon>Nematoda</taxon>
        <taxon>Chromadorea</taxon>
        <taxon>Rhabditida</taxon>
        <taxon>Rhabditina</taxon>
        <taxon>Rhabditomorpha</taxon>
        <taxon>Strongyloidea</taxon>
        <taxon>Heligmosomidae</taxon>
        <taxon>Heligmosomoides</taxon>
    </lineage>
</organism>
<evidence type="ECO:0000256" key="5">
    <source>
        <dbReference type="ARBA" id="ARBA00022792"/>
    </source>
</evidence>
<reference evidence="13 14" key="1">
    <citation type="submission" date="2018-11" db="EMBL/GenBank/DDBJ databases">
        <authorList>
            <consortium name="Pathogen Informatics"/>
        </authorList>
    </citation>
    <scope>NUCLEOTIDE SEQUENCE [LARGE SCALE GENOMIC DNA]</scope>
</reference>
<evidence type="ECO:0000313" key="13">
    <source>
        <dbReference type="EMBL" id="VDP10051.1"/>
    </source>
</evidence>
<dbReference type="NCBIfam" id="TIGR01988">
    <property type="entry name" value="Ubi-OHases"/>
    <property type="match status" value="1"/>
</dbReference>
<protein>
    <recommendedName>
        <fullName evidence="11">Ubiquinone biosynthesis monooxygenase COQ6, mitochondrial</fullName>
        <ecNumber evidence="11">1.14.15.45</ecNumber>
    </recommendedName>
    <alternativeName>
        <fullName evidence="11">2-methoxy-6-polyprenolphenol 4-hydroxylase</fullName>
        <ecNumber evidence="11">1.14.15.46</ecNumber>
    </alternativeName>
</protein>
<dbReference type="Gene3D" id="3.50.50.60">
    <property type="entry name" value="FAD/NAD(P)-binding domain"/>
    <property type="match status" value="2"/>
</dbReference>
<keyword evidence="5 11" id="KW-0999">Mitochondrion inner membrane</keyword>
<keyword evidence="8 11" id="KW-0503">Monooxygenase</keyword>
<dbReference type="OrthoDB" id="683240at2759"/>
<dbReference type="WBParaSite" id="HPBE_0001785701-mRNA-1">
    <property type="protein sequence ID" value="HPBE_0001785701-mRNA-1"/>
    <property type="gene ID" value="HPBE_0001785701"/>
</dbReference>
<comment type="similarity">
    <text evidence="2 11">Belongs to the UbiH/COQ6 family.</text>
</comment>
<gene>
    <name evidence="13" type="ORF">HPBE_LOCUS17856</name>
</gene>
<dbReference type="PANTHER" id="PTHR43876">
    <property type="entry name" value="UBIQUINONE BIOSYNTHESIS MONOOXYGENASE COQ6, MITOCHONDRIAL"/>
    <property type="match status" value="1"/>
</dbReference>
<comment type="subunit">
    <text evidence="11">Component of a multi-subunit COQ enzyme complex.</text>
</comment>
<keyword evidence="10 11" id="KW-0472">Membrane</keyword>
<dbReference type="GO" id="GO:0031314">
    <property type="term" value="C:extrinsic component of mitochondrial inner membrane"/>
    <property type="evidence" value="ECO:0007669"/>
    <property type="project" value="UniProtKB-UniRule"/>
</dbReference>
<dbReference type="InterPro" id="IPR010971">
    <property type="entry name" value="UbiH/COQ6"/>
</dbReference>
<dbReference type="AlphaFoldDB" id="A0A3P8AHG7"/>
<evidence type="ECO:0000256" key="1">
    <source>
        <dbReference type="ARBA" id="ARBA00001974"/>
    </source>
</evidence>
<comment type="catalytic activity">
    <reaction evidence="11">
        <text>a 4-hydroxy-3-(all-trans-polyprenyl)benzoate + 2 reduced [2Fe-2S]-[ferredoxin] + O2 + 2 H(+) = a 3,4-dihydroxy-5-(all-trans-polyprenyl)benzoate + 2 oxidized [2Fe-2S]-[ferredoxin] + H2O</text>
        <dbReference type="Rhea" id="RHEA:81195"/>
        <dbReference type="Rhea" id="RHEA-COMP:9514"/>
        <dbReference type="Rhea" id="RHEA-COMP:10000"/>
        <dbReference type="Rhea" id="RHEA-COMP:10001"/>
        <dbReference type="Rhea" id="RHEA-COMP:10930"/>
        <dbReference type="ChEBI" id="CHEBI:15377"/>
        <dbReference type="ChEBI" id="CHEBI:15378"/>
        <dbReference type="ChEBI" id="CHEBI:15379"/>
        <dbReference type="ChEBI" id="CHEBI:33737"/>
        <dbReference type="ChEBI" id="CHEBI:33738"/>
        <dbReference type="ChEBI" id="CHEBI:64694"/>
        <dbReference type="ChEBI" id="CHEBI:78396"/>
        <dbReference type="EC" id="1.14.15.45"/>
    </reaction>
</comment>
<evidence type="ECO:0000256" key="3">
    <source>
        <dbReference type="ARBA" id="ARBA00022630"/>
    </source>
</evidence>
<proteinExistence type="inferred from homology"/>
<dbReference type="GO" id="GO:0071949">
    <property type="term" value="F:FAD binding"/>
    <property type="evidence" value="ECO:0007669"/>
    <property type="project" value="InterPro"/>
</dbReference>
<dbReference type="GO" id="GO:0120538">
    <property type="term" value="F:2-methoxy-6-polyprenolphenol 4-hydroxylase activity"/>
    <property type="evidence" value="ECO:0007669"/>
    <property type="project" value="UniProtKB-EC"/>
</dbReference>
<feature type="domain" description="FAD-binding" evidence="12">
    <location>
        <begin position="339"/>
        <end position="389"/>
    </location>
</feature>
<evidence type="ECO:0000259" key="12">
    <source>
        <dbReference type="Pfam" id="PF01494"/>
    </source>
</evidence>
<evidence type="ECO:0000256" key="11">
    <source>
        <dbReference type="HAMAP-Rule" id="MF_03193"/>
    </source>
</evidence>
<reference evidence="15" key="2">
    <citation type="submission" date="2019-09" db="UniProtKB">
        <authorList>
            <consortium name="WormBaseParasite"/>
        </authorList>
    </citation>
    <scope>IDENTIFICATION</scope>
</reference>
<keyword evidence="4 11" id="KW-0831">Ubiquinone biosynthesis</keyword>
<dbReference type="PRINTS" id="PR00420">
    <property type="entry name" value="RNGMNOXGNASE"/>
</dbReference>
<evidence type="ECO:0000256" key="6">
    <source>
        <dbReference type="ARBA" id="ARBA00022827"/>
    </source>
</evidence>
<dbReference type="PROSITE" id="PS01304">
    <property type="entry name" value="UBIH"/>
    <property type="match status" value="1"/>
</dbReference>
<evidence type="ECO:0000313" key="15">
    <source>
        <dbReference type="WBParaSite" id="HPBE_0001785701-mRNA-1"/>
    </source>
</evidence>
<dbReference type="InterPro" id="IPR036188">
    <property type="entry name" value="FAD/NAD-bd_sf"/>
</dbReference>
<dbReference type="InterPro" id="IPR000689">
    <property type="entry name" value="UbQ_mOase_COQ6"/>
</dbReference>
<evidence type="ECO:0000313" key="14">
    <source>
        <dbReference type="Proteomes" id="UP000050761"/>
    </source>
</evidence>
<dbReference type="EC" id="1.14.15.46" evidence="11"/>
<dbReference type="HAMAP" id="MF_03193">
    <property type="entry name" value="COQ6_monooxygenase"/>
    <property type="match status" value="1"/>
</dbReference>
<evidence type="ECO:0000256" key="7">
    <source>
        <dbReference type="ARBA" id="ARBA00023002"/>
    </source>
</evidence>
<comment type="subcellular location">
    <subcellularLocation>
        <location evidence="11">Mitochondrion inner membrane</location>
        <topology evidence="11">Peripheral membrane protein</topology>
        <orientation evidence="11">Matrix side</orientation>
    </subcellularLocation>
</comment>
<dbReference type="Pfam" id="PF01494">
    <property type="entry name" value="FAD_binding_3"/>
    <property type="match status" value="2"/>
</dbReference>
<keyword evidence="6 11" id="KW-0274">FAD</keyword>
<dbReference type="GO" id="GO:0016712">
    <property type="term" value="F:oxidoreductase activity, acting on paired donors, with incorporation or reduction of molecular oxygen, reduced flavin or flavoprotein as one donor, and incorporation of one atom of oxygen"/>
    <property type="evidence" value="ECO:0007669"/>
    <property type="project" value="UniProtKB-UniRule"/>
</dbReference>
<dbReference type="EMBL" id="UZAH01030300">
    <property type="protein sequence ID" value="VDP10051.1"/>
    <property type="molecule type" value="Genomic_DNA"/>
</dbReference>
<comment type="catalytic activity">
    <reaction evidence="11">
        <text>a 2-methoxy-6-(all-trans-polyprenyl)phenol + 2 reduced [2Fe-2S]-[ferredoxin] + O2 + 2 H(+) = a 2-methoxy-6-(all-trans-polyprenyl)benzene-1,4-diol + 2 oxidized [2Fe-2S]-[ferredoxin] + H2O</text>
        <dbReference type="Rhea" id="RHEA:81183"/>
        <dbReference type="Rhea" id="RHEA-COMP:9551"/>
        <dbReference type="Rhea" id="RHEA-COMP:10000"/>
        <dbReference type="Rhea" id="RHEA-COMP:10001"/>
        <dbReference type="Rhea" id="RHEA-COMP:10858"/>
        <dbReference type="ChEBI" id="CHEBI:15377"/>
        <dbReference type="ChEBI" id="CHEBI:15378"/>
        <dbReference type="ChEBI" id="CHEBI:15379"/>
        <dbReference type="ChEBI" id="CHEBI:33737"/>
        <dbReference type="ChEBI" id="CHEBI:33738"/>
        <dbReference type="ChEBI" id="CHEBI:62731"/>
        <dbReference type="ChEBI" id="CHEBI:84166"/>
        <dbReference type="EC" id="1.14.15.46"/>
    </reaction>
</comment>
<comment type="function">
    <text evidence="11">FAD-dependent monooxygenase required for two non-consecutive steps during ubiquinone biosynthesis. Required for the C5-ring hydroxylation during ubiquinone biosynthesis by catalyzing the hydroxylation of 4-hydroxy-3-(all-trans-polyprenyl)benzoic acid to 3,4-dihydroxy-5-(all-trans-polyprenyl)benzoic acid. Also acts downstream of coq4, for the C1-hydroxylation during ubiquinone biosynthesis by catalyzing the hydroxylation of 2-methoxy-6-(all-trans-polyprenyl)phenol to 2-methoxy-6-(all-trans-polyprenyl)benzene-1,4-diol. The electrons required for the hydroxylation reaction are funneled indirectly to coq6 from NADPH via a ferredoxin/ferredoxin reductase system.</text>
</comment>
<dbReference type="InterPro" id="IPR002938">
    <property type="entry name" value="FAD-bd"/>
</dbReference>
<feature type="domain" description="FAD-binding" evidence="12">
    <location>
        <begin position="23"/>
        <end position="277"/>
    </location>
</feature>
<keyword evidence="9 11" id="KW-0496">Mitochondrion</keyword>
<evidence type="ECO:0000256" key="2">
    <source>
        <dbReference type="ARBA" id="ARBA00005349"/>
    </source>
</evidence>
<dbReference type="Proteomes" id="UP000050761">
    <property type="component" value="Unassembled WGS sequence"/>
</dbReference>
<dbReference type="InterPro" id="IPR018168">
    <property type="entry name" value="Ubi_Hdrlase_CS"/>
</dbReference>
<dbReference type="InterPro" id="IPR051205">
    <property type="entry name" value="UbiH/COQ6_monooxygenase"/>
</dbReference>
<dbReference type="PANTHER" id="PTHR43876:SF7">
    <property type="entry name" value="UBIQUINONE BIOSYNTHESIS MONOOXYGENASE COQ6, MITOCHONDRIAL"/>
    <property type="match status" value="1"/>
</dbReference>
<dbReference type="UniPathway" id="UPA00232"/>
<comment type="cofactor">
    <cofactor evidence="1 11">
        <name>FAD</name>
        <dbReference type="ChEBI" id="CHEBI:57692"/>
    </cofactor>
</comment>
<comment type="pathway">
    <text evidence="11">Cofactor biosynthesis; ubiquinone biosynthesis.</text>
</comment>
<evidence type="ECO:0000256" key="8">
    <source>
        <dbReference type="ARBA" id="ARBA00023033"/>
    </source>
</evidence>
<dbReference type="FunFam" id="3.50.50.60:FF:000021">
    <property type="entry name" value="Ubiquinone biosynthesis monooxygenase COQ6"/>
    <property type="match status" value="1"/>
</dbReference>
<keyword evidence="7 11" id="KW-0560">Oxidoreductase</keyword>
<dbReference type="NCBIfam" id="TIGR01989">
    <property type="entry name" value="COQ6"/>
    <property type="match status" value="1"/>
</dbReference>